<reference evidence="2" key="1">
    <citation type="submission" date="2022-11" db="EMBL/GenBank/DDBJ databases">
        <title>Lacrimispora xylanolytica sy1, complete genome.</title>
        <authorList>
            <person name="Choi S."/>
        </authorList>
    </citation>
    <scope>NUCLEOTIDE SEQUENCE</scope>
    <source>
        <strain evidence="2">Sy1</strain>
    </source>
</reference>
<keyword evidence="1" id="KW-0472">Membrane</keyword>
<gene>
    <name evidence="2" type="ORF">OW255_18645</name>
</gene>
<proteinExistence type="predicted"/>
<keyword evidence="1" id="KW-1133">Transmembrane helix</keyword>
<evidence type="ECO:0000313" key="3">
    <source>
        <dbReference type="Proteomes" id="UP001163115"/>
    </source>
</evidence>
<dbReference type="EMBL" id="CP113524">
    <property type="protein sequence ID" value="WAJ23555.1"/>
    <property type="molecule type" value="Genomic_DNA"/>
</dbReference>
<feature type="transmembrane region" description="Helical" evidence="1">
    <location>
        <begin position="6"/>
        <end position="24"/>
    </location>
</feature>
<accession>A0ABY7AA48</accession>
<name>A0ABY7AA48_9FIRM</name>
<evidence type="ECO:0000313" key="2">
    <source>
        <dbReference type="EMBL" id="WAJ23555.1"/>
    </source>
</evidence>
<sequence>MLLIMSLLLLIIVIFSAIFLGNILKISPEQRAINDKEQMQWIREFKQRIQENKT</sequence>
<organism evidence="2 3">
    <name type="scientific">Lacrimispora xylanolytica</name>
    <dbReference type="NCBI Taxonomy" id="29375"/>
    <lineage>
        <taxon>Bacteria</taxon>
        <taxon>Bacillati</taxon>
        <taxon>Bacillota</taxon>
        <taxon>Clostridia</taxon>
        <taxon>Lachnospirales</taxon>
        <taxon>Lachnospiraceae</taxon>
        <taxon>Lacrimispora</taxon>
    </lineage>
</organism>
<dbReference type="Proteomes" id="UP001163115">
    <property type="component" value="Chromosome"/>
</dbReference>
<dbReference type="RefSeq" id="WP_268114946.1">
    <property type="nucleotide sequence ID" value="NZ_CP113524.1"/>
</dbReference>
<protein>
    <submittedName>
        <fullName evidence="2">Uncharacterized protein</fullName>
    </submittedName>
</protein>
<keyword evidence="3" id="KW-1185">Reference proteome</keyword>
<evidence type="ECO:0000256" key="1">
    <source>
        <dbReference type="SAM" id="Phobius"/>
    </source>
</evidence>
<keyword evidence="1" id="KW-0812">Transmembrane</keyword>